<feature type="transmembrane region" description="Helical" evidence="1">
    <location>
        <begin position="164"/>
        <end position="185"/>
    </location>
</feature>
<evidence type="ECO:0000256" key="1">
    <source>
        <dbReference type="SAM" id="Phobius"/>
    </source>
</evidence>
<evidence type="ECO:0000313" key="2">
    <source>
        <dbReference type="EMBL" id="BBY72507.1"/>
    </source>
</evidence>
<keyword evidence="1" id="KW-1133">Transmembrane helix</keyword>
<protein>
    <submittedName>
        <fullName evidence="2">Uncharacterized protein</fullName>
    </submittedName>
</protein>
<feature type="transmembrane region" description="Helical" evidence="1">
    <location>
        <begin position="93"/>
        <end position="113"/>
    </location>
</feature>
<keyword evidence="3" id="KW-1185">Reference proteome</keyword>
<dbReference type="Proteomes" id="UP000466578">
    <property type="component" value="Chromosome"/>
</dbReference>
<feature type="transmembrane region" description="Helical" evidence="1">
    <location>
        <begin position="125"/>
        <end position="152"/>
    </location>
</feature>
<proteinExistence type="predicted"/>
<accession>A0ABN6AX79</accession>
<feature type="transmembrane region" description="Helical" evidence="1">
    <location>
        <begin position="50"/>
        <end position="69"/>
    </location>
</feature>
<reference evidence="2 3" key="1">
    <citation type="journal article" date="2019" name="Emerg. Microbes Infect.">
        <title>Comprehensive subspecies identification of 175 nontuberculous mycobacteria species based on 7547 genomic profiles.</title>
        <authorList>
            <person name="Matsumoto Y."/>
            <person name="Kinjo T."/>
            <person name="Motooka D."/>
            <person name="Nabeya D."/>
            <person name="Jung N."/>
            <person name="Uechi K."/>
            <person name="Horii T."/>
            <person name="Iida T."/>
            <person name="Fujita J."/>
            <person name="Nakamura S."/>
        </authorList>
    </citation>
    <scope>NUCLEOTIDE SEQUENCE [LARGE SCALE GENOMIC DNA]</scope>
    <source>
        <strain evidence="2 3">JCM 30622</strain>
    </source>
</reference>
<sequence length="277" mass="30053">MILPADYIPMPTELSPPTGSSVGFTAAAAVIVVALLVWWWFSGERRRGPILPLLFVGIAISAIVVEPVYDNTLEYWYPPDNALGLFNTYERTVPLFTVIGYAWFFGGTSYILWRLFQRRVSRRQIWGLFGIVVVIDALATATAGWLGISGFYGDQPFMFGGVNVWFAFADATGSIVGAVILYLLVPRMQGWKWLWLLVIPTISYGAVLGGVTSPVVLGLHSDWTTSGRWLGGAGTIALCCVVTYGCVAIAEKGLSFGAVSIPRNDTAPEPATSVPPH</sequence>
<name>A0ABN6AX79_9MYCO</name>
<keyword evidence="1" id="KW-0472">Membrane</keyword>
<dbReference type="EMBL" id="AP022597">
    <property type="protein sequence ID" value="BBY72507.1"/>
    <property type="molecule type" value="Genomic_DNA"/>
</dbReference>
<feature type="transmembrane region" description="Helical" evidence="1">
    <location>
        <begin position="229"/>
        <end position="250"/>
    </location>
</feature>
<feature type="transmembrane region" description="Helical" evidence="1">
    <location>
        <begin position="20"/>
        <end position="41"/>
    </location>
</feature>
<organism evidence="2 3">
    <name type="scientific">Mycobacterium paraintracellulare</name>
    <dbReference type="NCBI Taxonomy" id="1138383"/>
    <lineage>
        <taxon>Bacteria</taxon>
        <taxon>Bacillati</taxon>
        <taxon>Actinomycetota</taxon>
        <taxon>Actinomycetes</taxon>
        <taxon>Mycobacteriales</taxon>
        <taxon>Mycobacteriaceae</taxon>
        <taxon>Mycobacterium</taxon>
        <taxon>Mycobacterium avium complex (MAC)</taxon>
    </lineage>
</organism>
<dbReference type="RefSeq" id="WP_014384932.1">
    <property type="nucleotide sequence ID" value="NC_016948.1"/>
</dbReference>
<keyword evidence="1" id="KW-0812">Transmembrane</keyword>
<dbReference type="GeneID" id="45455008"/>
<gene>
    <name evidence="2" type="ORF">MPRI_46940</name>
</gene>
<evidence type="ECO:0000313" key="3">
    <source>
        <dbReference type="Proteomes" id="UP000466578"/>
    </source>
</evidence>
<feature type="transmembrane region" description="Helical" evidence="1">
    <location>
        <begin position="194"/>
        <end position="217"/>
    </location>
</feature>